<evidence type="ECO:0008006" key="2">
    <source>
        <dbReference type="Google" id="ProtNLM"/>
    </source>
</evidence>
<comment type="caution">
    <text evidence="1">The sequence shown here is derived from an EMBL/GenBank/DDBJ whole genome shotgun (WGS) entry which is preliminary data.</text>
</comment>
<sequence length="178" mass="19743">TTGDTEIEPIGYKFKGTKKKPIKLEINGNAGSLCGLYSQNSIFNIKGNVGTWCGYFSKNTTFNIEGNVGDVCGDNSSKNIFILKGNVGKHCGIDSNHNIFNIRGDVGKNCGYRSIKNSYLIEGSVGDFDHGYSETDNHYRTKNSTFKTPNKETYEKIKKELGGFFKRLTEGNKVELIE</sequence>
<dbReference type="SUPFAM" id="SSF69336">
    <property type="entry name" value="Alpha subunit of glutamate synthase, C-terminal domain"/>
    <property type="match status" value="1"/>
</dbReference>
<name>X0XJP6_9ZZZZ</name>
<reference evidence="1" key="1">
    <citation type="journal article" date="2014" name="Front. Microbiol.">
        <title>High frequency of phylogenetically diverse reductive dehalogenase-homologous genes in deep subseafloor sedimentary metagenomes.</title>
        <authorList>
            <person name="Kawai M."/>
            <person name="Futagami T."/>
            <person name="Toyoda A."/>
            <person name="Takaki Y."/>
            <person name="Nishi S."/>
            <person name="Hori S."/>
            <person name="Arai W."/>
            <person name="Tsubouchi T."/>
            <person name="Morono Y."/>
            <person name="Uchiyama I."/>
            <person name="Ito T."/>
            <person name="Fujiyama A."/>
            <person name="Inagaki F."/>
            <person name="Takami H."/>
        </authorList>
    </citation>
    <scope>NUCLEOTIDE SEQUENCE</scope>
    <source>
        <strain evidence="1">Expedition CK06-06</strain>
    </source>
</reference>
<evidence type="ECO:0000313" key="1">
    <source>
        <dbReference type="EMBL" id="GAG36873.1"/>
    </source>
</evidence>
<proteinExistence type="predicted"/>
<feature type="non-terminal residue" evidence="1">
    <location>
        <position position="1"/>
    </location>
</feature>
<protein>
    <recommendedName>
        <fullName evidence="2">GLUG domain-containing protein</fullName>
    </recommendedName>
</protein>
<accession>X0XJP6</accession>
<dbReference type="AlphaFoldDB" id="X0XJP6"/>
<dbReference type="InterPro" id="IPR036485">
    <property type="entry name" value="Glu_synth_asu_C_sf"/>
</dbReference>
<gene>
    <name evidence="1" type="ORF">S01H1_74433</name>
</gene>
<dbReference type="EMBL" id="BARS01049801">
    <property type="protein sequence ID" value="GAG36873.1"/>
    <property type="molecule type" value="Genomic_DNA"/>
</dbReference>
<dbReference type="GO" id="GO:0016491">
    <property type="term" value="F:oxidoreductase activity"/>
    <property type="evidence" value="ECO:0007669"/>
    <property type="project" value="InterPro"/>
</dbReference>
<organism evidence="1">
    <name type="scientific">marine sediment metagenome</name>
    <dbReference type="NCBI Taxonomy" id="412755"/>
    <lineage>
        <taxon>unclassified sequences</taxon>
        <taxon>metagenomes</taxon>
        <taxon>ecological metagenomes</taxon>
    </lineage>
</organism>
<dbReference type="Gene3D" id="2.160.20.60">
    <property type="entry name" value="Glutamate synthase, alpha subunit, C-terminal domain"/>
    <property type="match status" value="1"/>
</dbReference>